<evidence type="ECO:0000313" key="1">
    <source>
        <dbReference type="EMBL" id="MED6128490.1"/>
    </source>
</evidence>
<reference evidence="1 2" key="1">
    <citation type="journal article" date="2023" name="Plants (Basel)">
        <title>Bridging the Gap: Combining Genomics and Transcriptomics Approaches to Understand Stylosanthes scabra, an Orphan Legume from the Brazilian Caatinga.</title>
        <authorList>
            <person name="Ferreira-Neto J.R.C."/>
            <person name="da Silva M.D."/>
            <person name="Binneck E."/>
            <person name="de Melo N.F."/>
            <person name="da Silva R.H."/>
            <person name="de Melo A.L.T.M."/>
            <person name="Pandolfi V."/>
            <person name="Bustamante F.O."/>
            <person name="Brasileiro-Vidal A.C."/>
            <person name="Benko-Iseppon A.M."/>
        </authorList>
    </citation>
    <scope>NUCLEOTIDE SEQUENCE [LARGE SCALE GENOMIC DNA]</scope>
    <source>
        <tissue evidence="1">Leaves</tissue>
    </source>
</reference>
<protein>
    <submittedName>
        <fullName evidence="1">Uncharacterized protein</fullName>
    </submittedName>
</protein>
<dbReference type="Proteomes" id="UP001341840">
    <property type="component" value="Unassembled WGS sequence"/>
</dbReference>
<keyword evidence="2" id="KW-1185">Reference proteome</keyword>
<accession>A0ABU6RWZ0</accession>
<proteinExistence type="predicted"/>
<dbReference type="EMBL" id="JASCZI010032728">
    <property type="protein sequence ID" value="MED6128490.1"/>
    <property type="molecule type" value="Genomic_DNA"/>
</dbReference>
<organism evidence="1 2">
    <name type="scientific">Stylosanthes scabra</name>
    <dbReference type="NCBI Taxonomy" id="79078"/>
    <lineage>
        <taxon>Eukaryota</taxon>
        <taxon>Viridiplantae</taxon>
        <taxon>Streptophyta</taxon>
        <taxon>Embryophyta</taxon>
        <taxon>Tracheophyta</taxon>
        <taxon>Spermatophyta</taxon>
        <taxon>Magnoliopsida</taxon>
        <taxon>eudicotyledons</taxon>
        <taxon>Gunneridae</taxon>
        <taxon>Pentapetalae</taxon>
        <taxon>rosids</taxon>
        <taxon>fabids</taxon>
        <taxon>Fabales</taxon>
        <taxon>Fabaceae</taxon>
        <taxon>Papilionoideae</taxon>
        <taxon>50 kb inversion clade</taxon>
        <taxon>dalbergioids sensu lato</taxon>
        <taxon>Dalbergieae</taxon>
        <taxon>Pterocarpus clade</taxon>
        <taxon>Stylosanthes</taxon>
    </lineage>
</organism>
<comment type="caution">
    <text evidence="1">The sequence shown here is derived from an EMBL/GenBank/DDBJ whole genome shotgun (WGS) entry which is preliminary data.</text>
</comment>
<name>A0ABU6RWZ0_9FABA</name>
<evidence type="ECO:0000313" key="2">
    <source>
        <dbReference type="Proteomes" id="UP001341840"/>
    </source>
</evidence>
<gene>
    <name evidence="1" type="ORF">PIB30_098444</name>
</gene>
<sequence>MGEEEVGCGCWLSSGVRGRMERDHEGRVPRICVGMYAYAWVVRDGDVGEKRKWVRVPRICVGMYTYAWVGNVARRSDRVDEQGVARICLGSMHMRGMPRRELRWLRHSGLDTPCLDGVGHSQKPAEKQFSHF</sequence>